<name>A0A1X7TQ37_AMPQE</name>
<evidence type="ECO:0008006" key="2">
    <source>
        <dbReference type="Google" id="ProtNLM"/>
    </source>
</evidence>
<organism evidence="1">
    <name type="scientific">Amphimedon queenslandica</name>
    <name type="common">Sponge</name>
    <dbReference type="NCBI Taxonomy" id="400682"/>
    <lineage>
        <taxon>Eukaryota</taxon>
        <taxon>Metazoa</taxon>
        <taxon>Porifera</taxon>
        <taxon>Demospongiae</taxon>
        <taxon>Heteroscleromorpha</taxon>
        <taxon>Haplosclerida</taxon>
        <taxon>Niphatidae</taxon>
        <taxon>Amphimedon</taxon>
    </lineage>
</organism>
<reference evidence="1" key="1">
    <citation type="submission" date="2017-05" db="UniProtKB">
        <authorList>
            <consortium name="EnsemblMetazoa"/>
        </authorList>
    </citation>
    <scope>IDENTIFICATION</scope>
</reference>
<protein>
    <recommendedName>
        <fullName evidence="2">Death domain-containing protein</fullName>
    </recommendedName>
</protein>
<accession>A0A1X7TQ37</accession>
<dbReference type="InParanoid" id="A0A1X7TQ37"/>
<sequence>MATKTSSCSSSRSLFSSPLTIEQLIDVLNLLKRCCFPQRRWKELGLTLGLHKNTLDAIERNHP</sequence>
<dbReference type="AlphaFoldDB" id="A0A1X7TQ37"/>
<proteinExistence type="predicted"/>
<dbReference type="EnsemblMetazoa" id="Aqu2.1.16915_001">
    <property type="protein sequence ID" value="Aqu2.1.16915_001"/>
    <property type="gene ID" value="Aqu2.1.16915"/>
</dbReference>
<evidence type="ECO:0000313" key="1">
    <source>
        <dbReference type="EnsemblMetazoa" id="Aqu2.1.16915_001"/>
    </source>
</evidence>
<dbReference type="InterPro" id="IPR011029">
    <property type="entry name" value="DEATH-like_dom_sf"/>
</dbReference>
<dbReference type="Gene3D" id="1.10.533.10">
    <property type="entry name" value="Death Domain, Fas"/>
    <property type="match status" value="1"/>
</dbReference>